<sequence>MTANHGLLVTDSAVDPNSRLHTLWLCEAVRLREEHTGLLEDNEACRKARAIKGSLAERLQVRGLFLAKRDGLTTALQHWLQGAKLAFWLLMVSAIISGVVLANTALSGNAEAINIFWALSGLIGLNLLSLLAWCGSLLFTKQTSSPLSHAWLWLSNKLARDAKTVQLAPALLVLLQRHKLLRWSLGRILNGWWLLTLTTALLSLIALLATRRYGFVWESTIVASDSFIFLVNTLGQPGAWLGFGLPNQELIQNSGLQALTDEQARQVWASWLLGMLFIYGVLPRLVCSLLCEWRWRTGIKQLEFSAEDPVWQPLHERVQPSSERLGVIDKAPTTLPSSQAGAYSSGHNAVLVGIELADSISWPPSQLATTVSVGKTQILDAGVIDSREQRRHILEQLTTQPPARLLIVCNPQRSPDRGTLHLIAELSRTAVATQVWLLDVAAPDERLSVWQEKLDELKLAHSRTAPWDWLQGEQDKEYEDPGHD</sequence>
<evidence type="ECO:0000313" key="2">
    <source>
        <dbReference type="EMBL" id="ART80376.1"/>
    </source>
</evidence>
<keyword evidence="1" id="KW-0472">Membrane</keyword>
<accession>A0A1Y0CZU5</accession>
<evidence type="ECO:0008006" key="4">
    <source>
        <dbReference type="Google" id="ProtNLM"/>
    </source>
</evidence>
<protein>
    <recommendedName>
        <fullName evidence="4">DUF2868 domain-containing protein</fullName>
    </recommendedName>
</protein>
<keyword evidence="1" id="KW-0812">Transmembrane</keyword>
<dbReference type="OrthoDB" id="6210861at2"/>
<feature type="transmembrane region" description="Helical" evidence="1">
    <location>
        <begin position="188"/>
        <end position="209"/>
    </location>
</feature>
<feature type="transmembrane region" description="Helical" evidence="1">
    <location>
        <begin position="85"/>
        <end position="103"/>
    </location>
</feature>
<name>A0A1Y0CZU5_9GAMM</name>
<feature type="transmembrane region" description="Helical" evidence="1">
    <location>
        <begin position="115"/>
        <end position="139"/>
    </location>
</feature>
<proteinExistence type="predicted"/>
<keyword evidence="1" id="KW-1133">Transmembrane helix</keyword>
<dbReference type="InterPro" id="IPR021296">
    <property type="entry name" value="DUF2868"/>
</dbReference>
<feature type="transmembrane region" description="Helical" evidence="1">
    <location>
        <begin position="268"/>
        <end position="291"/>
    </location>
</feature>
<evidence type="ECO:0000313" key="3">
    <source>
        <dbReference type="Proteomes" id="UP000243793"/>
    </source>
</evidence>
<evidence type="ECO:0000256" key="1">
    <source>
        <dbReference type="SAM" id="Phobius"/>
    </source>
</evidence>
<organism evidence="2 3">
    <name type="scientific">Oceanisphaera avium</name>
    <dbReference type="NCBI Taxonomy" id="1903694"/>
    <lineage>
        <taxon>Bacteria</taxon>
        <taxon>Pseudomonadati</taxon>
        <taxon>Pseudomonadota</taxon>
        <taxon>Gammaproteobacteria</taxon>
        <taxon>Aeromonadales</taxon>
        <taxon>Aeromonadaceae</taxon>
        <taxon>Oceanisphaera</taxon>
    </lineage>
</organism>
<dbReference type="Proteomes" id="UP000243793">
    <property type="component" value="Chromosome"/>
</dbReference>
<gene>
    <name evidence="2" type="ORF">CBP12_09660</name>
</gene>
<keyword evidence="3" id="KW-1185">Reference proteome</keyword>
<reference evidence="3" key="1">
    <citation type="submission" date="2017-05" db="EMBL/GenBank/DDBJ databases">
        <authorList>
            <person name="Sung H."/>
        </authorList>
    </citation>
    <scope>NUCLEOTIDE SEQUENCE [LARGE SCALE GENOMIC DNA]</scope>
    <source>
        <strain evidence="3">AMac2203</strain>
    </source>
</reference>
<dbReference type="KEGG" id="ocm:CBP12_09660"/>
<dbReference type="AlphaFoldDB" id="A0A1Y0CZU5"/>
<dbReference type="Pfam" id="PF11067">
    <property type="entry name" value="DUF2868"/>
    <property type="match status" value="1"/>
</dbReference>
<dbReference type="EMBL" id="CP021376">
    <property type="protein sequence ID" value="ART80376.1"/>
    <property type="molecule type" value="Genomic_DNA"/>
</dbReference>